<dbReference type="Pfam" id="PF03802">
    <property type="entry name" value="CitX"/>
    <property type="match status" value="1"/>
</dbReference>
<keyword evidence="3" id="KW-0548">Nucleotidyltransferase</keyword>
<dbReference type="OrthoDB" id="3196716at2"/>
<dbReference type="InterPro" id="IPR005551">
    <property type="entry name" value="CitX"/>
</dbReference>
<protein>
    <recommendedName>
        <fullName evidence="1">citrate lyase holo-[acyl-carrier protein] synthase</fullName>
        <ecNumber evidence="1">2.7.7.61</ecNumber>
    </recommendedName>
</protein>
<dbReference type="eggNOG" id="COG3697">
    <property type="taxonomic scope" value="Bacteria"/>
</dbReference>
<reference evidence="6" key="1">
    <citation type="submission" date="2011-10" db="EMBL/GenBank/DDBJ databases">
        <title>The complete genome of chromosome of Thermovirga lienii DSM 17291.</title>
        <authorList>
            <consortium name="US DOE Joint Genome Institute (JGI-PGF)"/>
            <person name="Lucas S."/>
            <person name="Copeland A."/>
            <person name="Lapidus A."/>
            <person name="Glavina del Rio T."/>
            <person name="Dalin E."/>
            <person name="Tice H."/>
            <person name="Bruce D."/>
            <person name="Goodwin L."/>
            <person name="Pitluck S."/>
            <person name="Peters L."/>
            <person name="Mikhailova N."/>
            <person name="Saunders E."/>
            <person name="Kyrpides N."/>
            <person name="Mavromatis K."/>
            <person name="Ivanova N."/>
            <person name="Last F.I."/>
            <person name="Brettin T."/>
            <person name="Detter J.C."/>
            <person name="Han C."/>
            <person name="Larimer F."/>
            <person name="Land M."/>
            <person name="Hauser L."/>
            <person name="Markowitz V."/>
            <person name="Cheng J.-F."/>
            <person name="Hugenholtz P."/>
            <person name="Woyke T."/>
            <person name="Wu D."/>
            <person name="Spring S."/>
            <person name="Schroeder M."/>
            <person name="Brambilla E.-M."/>
            <person name="Klenk H.-P."/>
            <person name="Eisen J.A."/>
        </authorList>
    </citation>
    <scope>NUCLEOTIDE SEQUENCE [LARGE SCALE GENOMIC DNA]</scope>
    <source>
        <strain evidence="6">ATCC BAA-1197 / DSM 17291 / Cas60314</strain>
    </source>
</reference>
<dbReference type="Proteomes" id="UP000005868">
    <property type="component" value="Chromosome"/>
</dbReference>
<gene>
    <name evidence="5" type="ordered locus">Tlie_0839</name>
</gene>
<evidence type="ECO:0000256" key="3">
    <source>
        <dbReference type="ARBA" id="ARBA00022695"/>
    </source>
</evidence>
<name>G7V9M2_THELD</name>
<comment type="catalytic activity">
    <reaction evidence="4">
        <text>apo-[citrate lyase ACP] + 2'-(5''-triphospho-alpha-D-ribosyl)-3'-dephospho-CoA = holo-[citrate lyase ACP] + diphosphate</text>
        <dbReference type="Rhea" id="RHEA:16333"/>
        <dbReference type="Rhea" id="RHEA-COMP:10157"/>
        <dbReference type="Rhea" id="RHEA-COMP:10158"/>
        <dbReference type="ChEBI" id="CHEBI:29999"/>
        <dbReference type="ChEBI" id="CHEBI:33019"/>
        <dbReference type="ChEBI" id="CHEBI:61378"/>
        <dbReference type="ChEBI" id="CHEBI:82683"/>
        <dbReference type="EC" id="2.7.7.61"/>
    </reaction>
</comment>
<accession>G7V9M2</accession>
<dbReference type="NCBIfam" id="TIGR03124">
    <property type="entry name" value="citrate_citX"/>
    <property type="match status" value="1"/>
</dbReference>
<evidence type="ECO:0000313" key="5">
    <source>
        <dbReference type="EMBL" id="AER66572.1"/>
    </source>
</evidence>
<keyword evidence="2" id="KW-0808">Transferase</keyword>
<dbReference type="HOGENOM" id="CLU_104529_1_0_0"/>
<dbReference type="GO" id="GO:0051191">
    <property type="term" value="P:prosthetic group biosynthetic process"/>
    <property type="evidence" value="ECO:0007669"/>
    <property type="project" value="InterPro"/>
</dbReference>
<evidence type="ECO:0000256" key="1">
    <source>
        <dbReference type="ARBA" id="ARBA00012524"/>
    </source>
</evidence>
<dbReference type="EC" id="2.7.7.61" evidence="1"/>
<evidence type="ECO:0000256" key="4">
    <source>
        <dbReference type="ARBA" id="ARBA00048574"/>
    </source>
</evidence>
<sequence>MKLKRILEGREARARAQRWLLGKVDVVAQVSLNIPGFPKDVEGSRVLIHKVAASFTEKVLRAGGIVPVEMTLENGAGVAAFLGITSLDAVEVKKIAVALEEVQEWGRILDIDILTQAGALSREKMNKPSRKCLVCERDAKWCASTQRHDIKDLRKKAIDLIQEAVKAFSGPLG</sequence>
<reference evidence="5 6" key="2">
    <citation type="journal article" date="2012" name="Stand. Genomic Sci.">
        <title>Genome sequence of the moderately thermophilic, amino-acid-degrading and sulfur-reducing bacterium Thermovirga lienii type strain (Cas60314(T)).</title>
        <authorList>
            <person name="Goker M."/>
            <person name="Saunders E."/>
            <person name="Lapidus A."/>
            <person name="Nolan M."/>
            <person name="Lucas S."/>
            <person name="Hammon N."/>
            <person name="Deshpande S."/>
            <person name="Cheng J.F."/>
            <person name="Han C."/>
            <person name="Tapia R."/>
            <person name="Goodwin L.A."/>
            <person name="Pitluck S."/>
            <person name="Liolios K."/>
            <person name="Mavromatis K."/>
            <person name="Pagani I."/>
            <person name="Ivanova N."/>
            <person name="Mikhailova N."/>
            <person name="Pati A."/>
            <person name="Chen A."/>
            <person name="Palaniappan K."/>
            <person name="Land M."/>
            <person name="Chang Y.J."/>
            <person name="Jeffries C.D."/>
            <person name="Brambilla E.M."/>
            <person name="Rohde M."/>
            <person name="Spring S."/>
            <person name="Detter J.C."/>
            <person name="Woyke T."/>
            <person name="Bristow J."/>
            <person name="Eisen J.A."/>
            <person name="Markowitz V."/>
            <person name="Hugenholtz P."/>
            <person name="Kyrpides N.C."/>
            <person name="Klenk H.P."/>
        </authorList>
    </citation>
    <scope>NUCLEOTIDE SEQUENCE [LARGE SCALE GENOMIC DNA]</scope>
    <source>
        <strain evidence="6">ATCC BAA-1197 / DSM 17291 / Cas60314</strain>
    </source>
</reference>
<evidence type="ECO:0000256" key="2">
    <source>
        <dbReference type="ARBA" id="ARBA00022679"/>
    </source>
</evidence>
<dbReference type="AlphaFoldDB" id="G7V9M2"/>
<organism evidence="5 6">
    <name type="scientific">Thermovirga lienii (strain ATCC BAA-1197 / DSM 17291 / Cas60314)</name>
    <dbReference type="NCBI Taxonomy" id="580340"/>
    <lineage>
        <taxon>Bacteria</taxon>
        <taxon>Thermotogati</taxon>
        <taxon>Synergistota</taxon>
        <taxon>Synergistia</taxon>
        <taxon>Synergistales</taxon>
        <taxon>Thermovirgaceae</taxon>
        <taxon>Thermovirga</taxon>
    </lineage>
</organism>
<dbReference type="GO" id="GO:0050519">
    <property type="term" value="F:holo-citrate lyase synthase activity"/>
    <property type="evidence" value="ECO:0007669"/>
    <property type="project" value="UniProtKB-EC"/>
</dbReference>
<keyword evidence="6" id="KW-1185">Reference proteome</keyword>
<dbReference type="STRING" id="580340.Tlie_0839"/>
<evidence type="ECO:0000313" key="6">
    <source>
        <dbReference type="Proteomes" id="UP000005868"/>
    </source>
</evidence>
<proteinExistence type="predicted"/>
<dbReference type="KEGG" id="tli:Tlie_0839"/>
<dbReference type="EMBL" id="CP003096">
    <property type="protein sequence ID" value="AER66572.1"/>
    <property type="molecule type" value="Genomic_DNA"/>
</dbReference>